<gene>
    <name evidence="2" type="ORF">ON753_03155</name>
</gene>
<comment type="caution">
    <text evidence="2">The sequence shown here is derived from an EMBL/GenBank/DDBJ whole genome shotgun (WGS) entry which is preliminary data.</text>
</comment>
<evidence type="ECO:0000313" key="2">
    <source>
        <dbReference type="EMBL" id="MCX2721407.1"/>
    </source>
</evidence>
<organism evidence="2 3">
    <name type="scientific">Roseibium salinum</name>
    <dbReference type="NCBI Taxonomy" id="1604349"/>
    <lineage>
        <taxon>Bacteria</taxon>
        <taxon>Pseudomonadati</taxon>
        <taxon>Pseudomonadota</taxon>
        <taxon>Alphaproteobacteria</taxon>
        <taxon>Hyphomicrobiales</taxon>
        <taxon>Stappiaceae</taxon>
        <taxon>Roseibium</taxon>
    </lineage>
</organism>
<proteinExistence type="predicted"/>
<evidence type="ECO:0000313" key="3">
    <source>
        <dbReference type="Proteomes" id="UP001300261"/>
    </source>
</evidence>
<accession>A0ABT3QWV3</accession>
<evidence type="ECO:0000259" key="1">
    <source>
        <dbReference type="Pfam" id="PF14534"/>
    </source>
</evidence>
<keyword evidence="3" id="KW-1185">Reference proteome</keyword>
<dbReference type="Pfam" id="PF14534">
    <property type="entry name" value="DUF4440"/>
    <property type="match status" value="1"/>
</dbReference>
<dbReference type="InterPro" id="IPR032710">
    <property type="entry name" value="NTF2-like_dom_sf"/>
</dbReference>
<name>A0ABT3QWV3_9HYPH</name>
<feature type="domain" description="DUF4440" evidence="1">
    <location>
        <begin position="22"/>
        <end position="110"/>
    </location>
</feature>
<dbReference type="RefSeq" id="WP_265961106.1">
    <property type="nucleotide sequence ID" value="NZ_JAPEVI010000002.1"/>
</dbReference>
<dbReference type="InterPro" id="IPR027843">
    <property type="entry name" value="DUF4440"/>
</dbReference>
<sequence>MSKFEIDALWQLEETFWLQGEKAFAEHMADGCMMVFPEPVGLMVGNAIIDSLAGAPRWLSVQMRDRVIRQFVGDSVCLAYRARGERGGNTGPYHALCASTYVLIDGKWRLAMHQHTPV</sequence>
<reference evidence="2 3" key="1">
    <citation type="journal article" date="2016" name="Int. J. Syst. Evol. Microbiol.">
        <title>Labrenzia salina sp. nov., isolated from the rhizosphere of the halophyte Arthrocnemum macrostachyum.</title>
        <authorList>
            <person name="Camacho M."/>
            <person name="Redondo-Gomez S."/>
            <person name="Rodriguez-Llorente I."/>
            <person name="Rohde M."/>
            <person name="Sproer C."/>
            <person name="Schumann P."/>
            <person name="Klenk H.P."/>
            <person name="Montero-Calasanz M.D.C."/>
        </authorList>
    </citation>
    <scope>NUCLEOTIDE SEQUENCE [LARGE SCALE GENOMIC DNA]</scope>
    <source>
        <strain evidence="2 3">DSM 29163</strain>
    </source>
</reference>
<dbReference type="SUPFAM" id="SSF54427">
    <property type="entry name" value="NTF2-like"/>
    <property type="match status" value="1"/>
</dbReference>
<dbReference type="Gene3D" id="3.10.450.50">
    <property type="match status" value="1"/>
</dbReference>
<protein>
    <submittedName>
        <fullName evidence="2">Nuclear transport factor 2 family protein</fullName>
    </submittedName>
</protein>
<dbReference type="Proteomes" id="UP001300261">
    <property type="component" value="Unassembled WGS sequence"/>
</dbReference>
<dbReference type="EMBL" id="JAPEVI010000002">
    <property type="protein sequence ID" value="MCX2721407.1"/>
    <property type="molecule type" value="Genomic_DNA"/>
</dbReference>